<dbReference type="AlphaFoldDB" id="X1RQL5"/>
<evidence type="ECO:0000259" key="1">
    <source>
        <dbReference type="Pfam" id="PF07508"/>
    </source>
</evidence>
<reference evidence="2" key="1">
    <citation type="journal article" date="2014" name="Front. Microbiol.">
        <title>High frequency of phylogenetically diverse reductive dehalogenase-homologous genes in deep subseafloor sedimentary metagenomes.</title>
        <authorList>
            <person name="Kawai M."/>
            <person name="Futagami T."/>
            <person name="Toyoda A."/>
            <person name="Takaki Y."/>
            <person name="Nishi S."/>
            <person name="Hori S."/>
            <person name="Arai W."/>
            <person name="Tsubouchi T."/>
            <person name="Morono Y."/>
            <person name="Uchiyama I."/>
            <person name="Ito T."/>
            <person name="Fujiyama A."/>
            <person name="Inagaki F."/>
            <person name="Takami H."/>
        </authorList>
    </citation>
    <scope>NUCLEOTIDE SEQUENCE</scope>
    <source>
        <strain evidence="2">Expedition CK06-06</strain>
    </source>
</reference>
<dbReference type="GO" id="GO:0003677">
    <property type="term" value="F:DNA binding"/>
    <property type="evidence" value="ECO:0007669"/>
    <property type="project" value="InterPro"/>
</dbReference>
<sequence>NFVRGWASSLEAAKIRERSLRNKKARAEQGQIPSGYGRYGGYLGLGYDTEIKAFKHIPGQIDIAKEILLRYAKGESASSITRNLQARNVIGAGGKLLRRSGVNRVLAHSRVYSGILKWSDIKITG</sequence>
<comment type="caution">
    <text evidence="2">The sequence shown here is derived from an EMBL/GenBank/DDBJ whole genome shotgun (WGS) entry which is preliminary data.</text>
</comment>
<dbReference type="Gene3D" id="3.90.1750.20">
    <property type="entry name" value="Putative Large Serine Recombinase, Chain B, Domain 2"/>
    <property type="match status" value="1"/>
</dbReference>
<dbReference type="InterPro" id="IPR011109">
    <property type="entry name" value="DNA_bind_recombinase_dom"/>
</dbReference>
<proteinExistence type="predicted"/>
<evidence type="ECO:0000313" key="2">
    <source>
        <dbReference type="EMBL" id="GAI82987.1"/>
    </source>
</evidence>
<feature type="non-terminal residue" evidence="2">
    <location>
        <position position="1"/>
    </location>
</feature>
<feature type="domain" description="Recombinase" evidence="1">
    <location>
        <begin position="60"/>
        <end position="119"/>
    </location>
</feature>
<name>X1RQL5_9ZZZZ</name>
<dbReference type="Pfam" id="PF07508">
    <property type="entry name" value="Recombinase"/>
    <property type="match status" value="1"/>
</dbReference>
<feature type="non-terminal residue" evidence="2">
    <location>
        <position position="125"/>
    </location>
</feature>
<gene>
    <name evidence="2" type="ORF">S12H4_24938</name>
</gene>
<organism evidence="2">
    <name type="scientific">marine sediment metagenome</name>
    <dbReference type="NCBI Taxonomy" id="412755"/>
    <lineage>
        <taxon>unclassified sequences</taxon>
        <taxon>metagenomes</taxon>
        <taxon>ecological metagenomes</taxon>
    </lineage>
</organism>
<dbReference type="EMBL" id="BARW01013726">
    <property type="protein sequence ID" value="GAI82987.1"/>
    <property type="molecule type" value="Genomic_DNA"/>
</dbReference>
<accession>X1RQL5</accession>
<dbReference type="GO" id="GO:0000150">
    <property type="term" value="F:DNA strand exchange activity"/>
    <property type="evidence" value="ECO:0007669"/>
    <property type="project" value="InterPro"/>
</dbReference>
<protein>
    <recommendedName>
        <fullName evidence="1">Recombinase domain-containing protein</fullName>
    </recommendedName>
</protein>
<dbReference type="InterPro" id="IPR038109">
    <property type="entry name" value="DNA_bind_recomb_sf"/>
</dbReference>